<dbReference type="SUPFAM" id="SSF56219">
    <property type="entry name" value="DNase I-like"/>
    <property type="match status" value="1"/>
</dbReference>
<dbReference type="EMBL" id="GL542356">
    <property type="protein sequence ID" value="KDE02124.1"/>
    <property type="molecule type" value="Genomic_DNA"/>
</dbReference>
<dbReference type="Gene3D" id="3.60.10.10">
    <property type="entry name" value="Endonuclease/exonuclease/phosphatase"/>
    <property type="match status" value="1"/>
</dbReference>
<feature type="non-terminal residue" evidence="1">
    <location>
        <position position="57"/>
    </location>
</feature>
<dbReference type="InParanoid" id="U5HJX7"/>
<accession>U5HJX7</accession>
<dbReference type="EMBL" id="AEIJ01001587">
    <property type="status" value="NOT_ANNOTATED_CDS"/>
    <property type="molecule type" value="Genomic_DNA"/>
</dbReference>
<reference evidence="1 3" key="3">
    <citation type="journal article" date="2015" name="BMC Genomics">
        <title>Sex and parasites: genomic and transcriptomic analysis of Microbotryum lychnidis-dioicae, the biotrophic and plant-castrating anther smut fungus.</title>
        <authorList>
            <person name="Perlin M.H."/>
            <person name="Amselem J."/>
            <person name="Fontanillas E."/>
            <person name="Toh S.S."/>
            <person name="Chen Z."/>
            <person name="Goldberg J."/>
            <person name="Duplessis S."/>
            <person name="Henrissat B."/>
            <person name="Young S."/>
            <person name="Zeng Q."/>
            <person name="Aguileta G."/>
            <person name="Petit E."/>
            <person name="Badouin H."/>
            <person name="Andrews J."/>
            <person name="Razeeq D."/>
            <person name="Gabaldon T."/>
            <person name="Quesneville H."/>
            <person name="Giraud T."/>
            <person name="Hood M.E."/>
            <person name="Schultz D.J."/>
            <person name="Cuomo C.A."/>
        </authorList>
    </citation>
    <scope>NUCLEOTIDE SEQUENCE [LARGE SCALE GENOMIC DNA]</scope>
    <source>
        <strain evidence="3">p1A1 Lamole</strain>
        <strain evidence="1">P1A1 Lamole</strain>
    </source>
</reference>
<dbReference type="OrthoDB" id="5974783at2759"/>
<dbReference type="Proteomes" id="UP000017200">
    <property type="component" value="Unassembled WGS sequence"/>
</dbReference>
<protein>
    <submittedName>
        <fullName evidence="1 2">Uncharacterized protein</fullName>
    </submittedName>
</protein>
<name>U5HJX7_USTV1</name>
<dbReference type="AlphaFoldDB" id="U5HJX7"/>
<reference evidence="3" key="1">
    <citation type="submission" date="2010-11" db="EMBL/GenBank/DDBJ databases">
        <title>The genome sequence of Microbotryum violaceum strain p1A1 Lamole.</title>
        <authorList>
            <person name="Cuomo C."/>
            <person name="Perlin M."/>
            <person name="Young S.K."/>
            <person name="Zeng Q."/>
            <person name="Gargeya S."/>
            <person name="Alvarado L."/>
            <person name="Berlin A."/>
            <person name="Chapman S.B."/>
            <person name="Chen Z."/>
            <person name="Freedman E."/>
            <person name="Gellesch M."/>
            <person name="Goldberg J."/>
            <person name="Griggs A."/>
            <person name="Gujja S."/>
            <person name="Heilman E."/>
            <person name="Heiman D."/>
            <person name="Howarth C."/>
            <person name="Mehta T."/>
            <person name="Neiman D."/>
            <person name="Pearson M."/>
            <person name="Roberts A."/>
            <person name="Saif S."/>
            <person name="Shea T."/>
            <person name="Shenoy N."/>
            <person name="Sisk P."/>
            <person name="Stolte C."/>
            <person name="Sykes S."/>
            <person name="White J."/>
            <person name="Yandava C."/>
            <person name="Haas B."/>
            <person name="Nusbaum C."/>
            <person name="Birren B."/>
        </authorList>
    </citation>
    <scope>NUCLEOTIDE SEQUENCE [LARGE SCALE GENOMIC DNA]</scope>
    <source>
        <strain evidence="3">p1A1 Lamole</strain>
    </source>
</reference>
<evidence type="ECO:0000313" key="1">
    <source>
        <dbReference type="EMBL" id="KDE02124.1"/>
    </source>
</evidence>
<dbReference type="EnsemblFungi" id="MVLG_07302T0">
    <property type="protein sequence ID" value="MVLG_07302T0"/>
    <property type="gene ID" value="MVLG_07302"/>
</dbReference>
<reference evidence="1" key="2">
    <citation type="submission" date="2010-11" db="EMBL/GenBank/DDBJ databases">
        <authorList>
            <consortium name="The Broad Institute Genome Sequencing Platform"/>
            <person name="Earl A."/>
            <person name="Ward D."/>
            <person name="Feldgarden M."/>
            <person name="Gevers D."/>
            <person name="Butler R."/>
            <person name="Young S.K."/>
            <person name="Zeng Q."/>
            <person name="Gargeya S."/>
            <person name="Fitzgerald M."/>
            <person name="Haas B."/>
            <person name="Abouelleil A."/>
            <person name="Alvarado L."/>
            <person name="Arachchi H.M."/>
            <person name="Berlin A."/>
            <person name="Brown A."/>
            <person name="Chapman S.B."/>
            <person name="Chen Z."/>
            <person name="Dunbar C."/>
            <person name="Freedman E."/>
            <person name="Gearin G."/>
            <person name="Gellesch M."/>
            <person name="Goldberg J."/>
            <person name="Griggs A."/>
            <person name="Gujja S."/>
            <person name="Heilman E."/>
            <person name="Heiman D."/>
            <person name="Howarth C."/>
            <person name="Larson L."/>
            <person name="Lui A."/>
            <person name="MacDonald P.J.P."/>
            <person name="Mehta T."/>
            <person name="Montmayeur A."/>
            <person name="Murphy C."/>
            <person name="Neiman D."/>
            <person name="Pearson M."/>
            <person name="Priest M."/>
            <person name="Roberts A."/>
            <person name="Saif S."/>
            <person name="Shea T."/>
            <person name="Shenoy N."/>
            <person name="Sisk P."/>
            <person name="Stolte C."/>
            <person name="Sykes S."/>
            <person name="White J."/>
            <person name="Yandava C."/>
            <person name="Wortman J."/>
            <person name="Nusbaum C."/>
            <person name="Birren B."/>
        </authorList>
    </citation>
    <scope>NUCLEOTIDE SEQUENCE</scope>
    <source>
        <strain evidence="1">P1A1 Lamole</strain>
    </source>
</reference>
<gene>
    <name evidence="1" type="ORF">MVLG_07302</name>
</gene>
<evidence type="ECO:0000313" key="3">
    <source>
        <dbReference type="Proteomes" id="UP000017200"/>
    </source>
</evidence>
<keyword evidence="3" id="KW-1185">Reference proteome</keyword>
<dbReference type="HOGENOM" id="CLU_3002317_0_0_1"/>
<organism evidence="1">
    <name type="scientific">Microbotryum lychnidis-dioicae (strain p1A1 Lamole / MvSl-1064)</name>
    <name type="common">Anther smut fungus</name>
    <dbReference type="NCBI Taxonomy" id="683840"/>
    <lineage>
        <taxon>Eukaryota</taxon>
        <taxon>Fungi</taxon>
        <taxon>Dikarya</taxon>
        <taxon>Basidiomycota</taxon>
        <taxon>Pucciniomycotina</taxon>
        <taxon>Microbotryomycetes</taxon>
        <taxon>Microbotryales</taxon>
        <taxon>Microbotryaceae</taxon>
        <taxon>Microbotryum</taxon>
    </lineage>
</organism>
<dbReference type="InterPro" id="IPR036691">
    <property type="entry name" value="Endo/exonu/phosph_ase_sf"/>
</dbReference>
<reference evidence="2" key="4">
    <citation type="submission" date="2015-06" db="UniProtKB">
        <authorList>
            <consortium name="EnsemblFungi"/>
        </authorList>
    </citation>
    <scope>IDENTIFICATION</scope>
</reference>
<dbReference type="STRING" id="683840.U5HJX7"/>
<proteinExistence type="predicted"/>
<evidence type="ECO:0000313" key="2">
    <source>
        <dbReference type="EnsemblFungi" id="MVLG_07302T0"/>
    </source>
</evidence>
<sequence length="57" mass="6675">MRDLATANNLFDAYRLHHPKGRATTNRSAPGTCRRLDRIYVSPDWVDLFHDHKIWAP</sequence>